<dbReference type="OrthoDB" id="10362973at2759"/>
<gene>
    <name evidence="2" type="ORF">BDN71DRAFT_1449114</name>
</gene>
<accession>A0A9P5ZTX8</accession>
<evidence type="ECO:0000256" key="1">
    <source>
        <dbReference type="SAM" id="MobiDB-lite"/>
    </source>
</evidence>
<evidence type="ECO:0000313" key="2">
    <source>
        <dbReference type="EMBL" id="KAF9494223.1"/>
    </source>
</evidence>
<comment type="caution">
    <text evidence="2">The sequence shown here is derived from an EMBL/GenBank/DDBJ whole genome shotgun (WGS) entry which is preliminary data.</text>
</comment>
<dbReference type="AlphaFoldDB" id="A0A9P5ZTX8"/>
<feature type="compositionally biased region" description="Polar residues" evidence="1">
    <location>
        <begin position="43"/>
        <end position="55"/>
    </location>
</feature>
<dbReference type="EMBL" id="MU154575">
    <property type="protein sequence ID" value="KAF9494223.1"/>
    <property type="molecule type" value="Genomic_DNA"/>
</dbReference>
<feature type="compositionally biased region" description="Pro residues" evidence="1">
    <location>
        <begin position="11"/>
        <end position="24"/>
    </location>
</feature>
<proteinExistence type="predicted"/>
<feature type="region of interest" description="Disordered" evidence="1">
    <location>
        <begin position="96"/>
        <end position="142"/>
    </location>
</feature>
<feature type="region of interest" description="Disordered" evidence="1">
    <location>
        <begin position="1"/>
        <end position="84"/>
    </location>
</feature>
<name>A0A9P5ZTX8_PLEER</name>
<keyword evidence="3" id="KW-1185">Reference proteome</keyword>
<sequence length="161" mass="17411">MPRDTTKSLPSRPPSSPYPAPLLPSPVIRTPTKEKPTPTKAKSSAQARSKTNASPSRGAAAMFIPKSHGRSTAVEGVQGPPSRTRRTIQSMRLELANRPYPAPAPPVDGLRGKDYALSDITSPDGKNVLNKTLHPEPERKTGVKRFDSIMLIKAPRETGRT</sequence>
<feature type="compositionally biased region" description="Basic and acidic residues" evidence="1">
    <location>
        <begin position="133"/>
        <end position="142"/>
    </location>
</feature>
<protein>
    <submittedName>
        <fullName evidence="2">Uncharacterized protein</fullName>
    </submittedName>
</protein>
<reference evidence="2" key="1">
    <citation type="submission" date="2020-11" db="EMBL/GenBank/DDBJ databases">
        <authorList>
            <consortium name="DOE Joint Genome Institute"/>
            <person name="Ahrendt S."/>
            <person name="Riley R."/>
            <person name="Andreopoulos W."/>
            <person name="Labutti K."/>
            <person name="Pangilinan J."/>
            <person name="Ruiz-Duenas F.J."/>
            <person name="Barrasa J.M."/>
            <person name="Sanchez-Garcia M."/>
            <person name="Camarero S."/>
            <person name="Miyauchi S."/>
            <person name="Serrano A."/>
            <person name="Linde D."/>
            <person name="Babiker R."/>
            <person name="Drula E."/>
            <person name="Ayuso-Fernandez I."/>
            <person name="Pacheco R."/>
            <person name="Padilla G."/>
            <person name="Ferreira P."/>
            <person name="Barriuso J."/>
            <person name="Kellner H."/>
            <person name="Castanera R."/>
            <person name="Alfaro M."/>
            <person name="Ramirez L."/>
            <person name="Pisabarro A.G."/>
            <person name="Kuo A."/>
            <person name="Tritt A."/>
            <person name="Lipzen A."/>
            <person name="He G."/>
            <person name="Yan M."/>
            <person name="Ng V."/>
            <person name="Cullen D."/>
            <person name="Martin F."/>
            <person name="Rosso M.-N."/>
            <person name="Henrissat B."/>
            <person name="Hibbett D."/>
            <person name="Martinez A.T."/>
            <person name="Grigoriev I.V."/>
        </authorList>
    </citation>
    <scope>NUCLEOTIDE SEQUENCE</scope>
    <source>
        <strain evidence="2">ATCC 90797</strain>
    </source>
</reference>
<organism evidence="2 3">
    <name type="scientific">Pleurotus eryngii</name>
    <name type="common">Boletus of the steppes</name>
    <dbReference type="NCBI Taxonomy" id="5323"/>
    <lineage>
        <taxon>Eukaryota</taxon>
        <taxon>Fungi</taxon>
        <taxon>Dikarya</taxon>
        <taxon>Basidiomycota</taxon>
        <taxon>Agaricomycotina</taxon>
        <taxon>Agaricomycetes</taxon>
        <taxon>Agaricomycetidae</taxon>
        <taxon>Agaricales</taxon>
        <taxon>Pleurotineae</taxon>
        <taxon>Pleurotaceae</taxon>
        <taxon>Pleurotus</taxon>
    </lineage>
</organism>
<dbReference type="Proteomes" id="UP000807025">
    <property type="component" value="Unassembled WGS sequence"/>
</dbReference>
<evidence type="ECO:0000313" key="3">
    <source>
        <dbReference type="Proteomes" id="UP000807025"/>
    </source>
</evidence>